<dbReference type="OrthoDB" id="5839at2759"/>
<accession>A0A6A4W195</accession>
<organism evidence="9 10">
    <name type="scientific">Amphibalanus amphitrite</name>
    <name type="common">Striped barnacle</name>
    <name type="synonym">Balanus amphitrite</name>
    <dbReference type="NCBI Taxonomy" id="1232801"/>
    <lineage>
        <taxon>Eukaryota</taxon>
        <taxon>Metazoa</taxon>
        <taxon>Ecdysozoa</taxon>
        <taxon>Arthropoda</taxon>
        <taxon>Crustacea</taxon>
        <taxon>Multicrustacea</taxon>
        <taxon>Cirripedia</taxon>
        <taxon>Thoracica</taxon>
        <taxon>Thoracicalcarea</taxon>
        <taxon>Balanomorpha</taxon>
        <taxon>Balanoidea</taxon>
        <taxon>Balanidae</taxon>
        <taxon>Amphibalaninae</taxon>
        <taxon>Amphibalanus</taxon>
    </lineage>
</organism>
<keyword evidence="6 8" id="KW-0342">GTP-binding</keyword>
<dbReference type="EMBL" id="VIIS01001399">
    <property type="protein sequence ID" value="KAF0299008.1"/>
    <property type="molecule type" value="Genomic_DNA"/>
</dbReference>
<evidence type="ECO:0000256" key="5">
    <source>
        <dbReference type="ARBA" id="ARBA00022801"/>
    </source>
</evidence>
<evidence type="ECO:0000256" key="7">
    <source>
        <dbReference type="ARBA" id="ARBA00046611"/>
    </source>
</evidence>
<comment type="caution">
    <text evidence="9">The sequence shown here is derived from an EMBL/GenBank/DDBJ whole genome shotgun (WGS) entry which is preliminary data.</text>
</comment>
<evidence type="ECO:0000256" key="3">
    <source>
        <dbReference type="ARBA" id="ARBA00014588"/>
    </source>
</evidence>
<dbReference type="SUPFAM" id="SSF52540">
    <property type="entry name" value="P-loop containing nucleoside triphosphate hydrolases"/>
    <property type="match status" value="1"/>
</dbReference>
<dbReference type="EMBL" id="VIIS01001399">
    <property type="protein sequence ID" value="KAF0299009.1"/>
    <property type="molecule type" value="Genomic_DNA"/>
</dbReference>
<dbReference type="PANTHER" id="PTHR21231:SF3">
    <property type="entry name" value="GPN-LOOP GTPASE 2"/>
    <property type="match status" value="1"/>
</dbReference>
<comment type="subunit">
    <text evidence="7">Heterodimers with GPN1 or GPN3. Binds to RNA polymerase II (RNAPII).</text>
</comment>
<evidence type="ECO:0000313" key="10">
    <source>
        <dbReference type="Proteomes" id="UP000440578"/>
    </source>
</evidence>
<dbReference type="InterPro" id="IPR004130">
    <property type="entry name" value="Gpn"/>
</dbReference>
<reference evidence="9 10" key="1">
    <citation type="submission" date="2019-07" db="EMBL/GenBank/DDBJ databases">
        <title>Draft genome assembly of a fouling barnacle, Amphibalanus amphitrite (Darwin, 1854): The first reference genome for Thecostraca.</title>
        <authorList>
            <person name="Kim W."/>
        </authorList>
    </citation>
    <scope>NUCLEOTIDE SEQUENCE [LARGE SCALE GENOMIC DNA]</scope>
    <source>
        <strain evidence="9">SNU_AA5</strain>
        <tissue evidence="9">Soma without cirri and trophi</tissue>
    </source>
</reference>
<keyword evidence="5 8" id="KW-0378">Hydrolase</keyword>
<comment type="similarity">
    <text evidence="2 8">Belongs to the GPN-loop GTPase family.</text>
</comment>
<evidence type="ECO:0000256" key="2">
    <source>
        <dbReference type="ARBA" id="ARBA00005290"/>
    </source>
</evidence>
<dbReference type="PANTHER" id="PTHR21231">
    <property type="entry name" value="XPA-BINDING PROTEIN 1-RELATED"/>
    <property type="match status" value="1"/>
</dbReference>
<protein>
    <recommendedName>
        <fullName evidence="3 8">GPN-loop GTPase 2</fullName>
    </recommendedName>
</protein>
<dbReference type="GO" id="GO:0005525">
    <property type="term" value="F:GTP binding"/>
    <property type="evidence" value="ECO:0007669"/>
    <property type="project" value="UniProtKB-KW"/>
</dbReference>
<sequence length="305" mass="33432">MMAAVSPVRFGQVVVGPPGSGKTTYCAGMAELLRGTGRPVALVNLDPANETLPFAADLDLAELVTVEDVMRELRLGPNGALLYCLEYLEKNMDWLLQRLAALGDKYILFDFPGQVELYTHNAAVPRILRRLEKANFRLTAVNLVDSHYCSDPGKFVSVLLSTLAMMLHLALPHINVLSKIDLAEKFGKLHFGLDFYAEVMDLERLAELLDDDPFTRRYRRLTAKLTGLVEDYGLVSFVPLNVSDKATMARVLRSVDKANGYVFGAGEERSIQTLLACAVGAEFQDDVVGAAAEQYVPTGGGMEAE</sequence>
<evidence type="ECO:0000256" key="8">
    <source>
        <dbReference type="RuleBase" id="RU365059"/>
    </source>
</evidence>
<dbReference type="InterPro" id="IPR027417">
    <property type="entry name" value="P-loop_NTPase"/>
</dbReference>
<keyword evidence="10" id="KW-1185">Reference proteome</keyword>
<name>A0A6A4W195_AMPAM</name>
<gene>
    <name evidence="9" type="primary">gpn2_2</name>
    <name evidence="9" type="ORF">FJT64_003702</name>
</gene>
<keyword evidence="4 8" id="KW-0547">Nucleotide-binding</keyword>
<dbReference type="GO" id="GO:0003924">
    <property type="term" value="F:GTPase activity"/>
    <property type="evidence" value="ECO:0007669"/>
    <property type="project" value="TreeGrafter"/>
</dbReference>
<dbReference type="Gene3D" id="3.40.50.300">
    <property type="entry name" value="P-loop containing nucleotide triphosphate hydrolases"/>
    <property type="match status" value="1"/>
</dbReference>
<evidence type="ECO:0000256" key="4">
    <source>
        <dbReference type="ARBA" id="ARBA00022741"/>
    </source>
</evidence>
<dbReference type="FunFam" id="3.40.50.300:FF:000338">
    <property type="entry name" value="GPN-loop GTPase 2"/>
    <property type="match status" value="1"/>
</dbReference>
<dbReference type="Pfam" id="PF03029">
    <property type="entry name" value="ATP_bind_1"/>
    <property type="match status" value="1"/>
</dbReference>
<evidence type="ECO:0000256" key="1">
    <source>
        <dbReference type="ARBA" id="ARBA00003181"/>
    </source>
</evidence>
<dbReference type="AlphaFoldDB" id="A0A6A4W195"/>
<evidence type="ECO:0000256" key="6">
    <source>
        <dbReference type="ARBA" id="ARBA00023134"/>
    </source>
</evidence>
<dbReference type="GO" id="GO:0005737">
    <property type="term" value="C:cytoplasm"/>
    <property type="evidence" value="ECO:0007669"/>
    <property type="project" value="TreeGrafter"/>
</dbReference>
<proteinExistence type="inferred from homology"/>
<dbReference type="Proteomes" id="UP000440578">
    <property type="component" value="Unassembled WGS sequence"/>
</dbReference>
<comment type="function">
    <text evidence="1 8">Small GTPase required for proper localization of RNA polymerase II and III (RNAPII and RNAPIII). May act at an RNAP assembly step prior to nuclear import.</text>
</comment>
<evidence type="ECO:0000313" key="9">
    <source>
        <dbReference type="EMBL" id="KAF0299009.1"/>
    </source>
</evidence>
<dbReference type="CDD" id="cd17871">
    <property type="entry name" value="GPN2"/>
    <property type="match status" value="1"/>
</dbReference>
<dbReference type="InterPro" id="IPR030231">
    <property type="entry name" value="Gpn2"/>
</dbReference>